<dbReference type="Proteomes" id="UP000886523">
    <property type="component" value="Unassembled WGS sequence"/>
</dbReference>
<evidence type="ECO:0000313" key="3">
    <source>
        <dbReference type="Proteomes" id="UP000886523"/>
    </source>
</evidence>
<keyword evidence="3" id="KW-1185">Reference proteome</keyword>
<accession>A0A9P6DPX2</accession>
<dbReference type="EMBL" id="MU129100">
    <property type="protein sequence ID" value="KAF9506768.1"/>
    <property type="molecule type" value="Genomic_DNA"/>
</dbReference>
<feature type="compositionally biased region" description="Basic residues" evidence="1">
    <location>
        <begin position="123"/>
        <end position="139"/>
    </location>
</feature>
<reference evidence="2" key="1">
    <citation type="journal article" date="2020" name="Nat. Commun.">
        <title>Large-scale genome sequencing of mycorrhizal fungi provides insights into the early evolution of symbiotic traits.</title>
        <authorList>
            <person name="Miyauchi S."/>
            <person name="Kiss E."/>
            <person name="Kuo A."/>
            <person name="Drula E."/>
            <person name="Kohler A."/>
            <person name="Sanchez-Garcia M."/>
            <person name="Morin E."/>
            <person name="Andreopoulos B."/>
            <person name="Barry K.W."/>
            <person name="Bonito G."/>
            <person name="Buee M."/>
            <person name="Carver A."/>
            <person name="Chen C."/>
            <person name="Cichocki N."/>
            <person name="Clum A."/>
            <person name="Culley D."/>
            <person name="Crous P.W."/>
            <person name="Fauchery L."/>
            <person name="Girlanda M."/>
            <person name="Hayes R.D."/>
            <person name="Keri Z."/>
            <person name="LaButti K."/>
            <person name="Lipzen A."/>
            <person name="Lombard V."/>
            <person name="Magnuson J."/>
            <person name="Maillard F."/>
            <person name="Murat C."/>
            <person name="Nolan M."/>
            <person name="Ohm R.A."/>
            <person name="Pangilinan J."/>
            <person name="Pereira M.F."/>
            <person name="Perotto S."/>
            <person name="Peter M."/>
            <person name="Pfister S."/>
            <person name="Riley R."/>
            <person name="Sitrit Y."/>
            <person name="Stielow J.B."/>
            <person name="Szollosi G."/>
            <person name="Zifcakova L."/>
            <person name="Stursova M."/>
            <person name="Spatafora J.W."/>
            <person name="Tedersoo L."/>
            <person name="Vaario L.M."/>
            <person name="Yamada A."/>
            <person name="Yan M."/>
            <person name="Wang P."/>
            <person name="Xu J."/>
            <person name="Bruns T."/>
            <person name="Baldrian P."/>
            <person name="Vilgalys R."/>
            <person name="Dunand C."/>
            <person name="Henrissat B."/>
            <person name="Grigoriev I.V."/>
            <person name="Hibbett D."/>
            <person name="Nagy L.G."/>
            <person name="Martin F.M."/>
        </authorList>
    </citation>
    <scope>NUCLEOTIDE SEQUENCE</scope>
    <source>
        <strain evidence="2">UP504</strain>
    </source>
</reference>
<protein>
    <submittedName>
        <fullName evidence="2">Uncharacterized protein</fullName>
    </submittedName>
</protein>
<organism evidence="2 3">
    <name type="scientific">Hydnum rufescens UP504</name>
    <dbReference type="NCBI Taxonomy" id="1448309"/>
    <lineage>
        <taxon>Eukaryota</taxon>
        <taxon>Fungi</taxon>
        <taxon>Dikarya</taxon>
        <taxon>Basidiomycota</taxon>
        <taxon>Agaricomycotina</taxon>
        <taxon>Agaricomycetes</taxon>
        <taxon>Cantharellales</taxon>
        <taxon>Hydnaceae</taxon>
        <taxon>Hydnum</taxon>
    </lineage>
</organism>
<evidence type="ECO:0000313" key="2">
    <source>
        <dbReference type="EMBL" id="KAF9506768.1"/>
    </source>
</evidence>
<proteinExistence type="predicted"/>
<feature type="compositionally biased region" description="Polar residues" evidence="1">
    <location>
        <begin position="48"/>
        <end position="57"/>
    </location>
</feature>
<evidence type="ECO:0000256" key="1">
    <source>
        <dbReference type="SAM" id="MobiDB-lite"/>
    </source>
</evidence>
<sequence>MPNKCPPGTTHLLRRFLDSNLREPPTTNPPNEDPVNKTVPMTPPPSSDNPVNETPGPTKSKHGHGAKQGTTHPPHGRCVVLQDEFFIYLFIYFVAQEEQHLELEPPRTPDPKLTERMPTTKTRHMNARQMKTHRMKTRQMKTCQTQTCKRRTSPEPEAAKQQPAAQRDRQTPPNNNLLNEHRPNGTRQTKPPNHTPAAAGHCLNQNPVNETHAHR</sequence>
<name>A0A9P6DPX2_9AGAM</name>
<feature type="region of interest" description="Disordered" evidence="1">
    <location>
        <begin position="123"/>
        <end position="215"/>
    </location>
</feature>
<comment type="caution">
    <text evidence="2">The sequence shown here is derived from an EMBL/GenBank/DDBJ whole genome shotgun (WGS) entry which is preliminary data.</text>
</comment>
<feature type="region of interest" description="Disordered" evidence="1">
    <location>
        <begin position="1"/>
        <end position="75"/>
    </location>
</feature>
<gene>
    <name evidence="2" type="ORF">BS47DRAFT_1367125</name>
</gene>
<dbReference type="AlphaFoldDB" id="A0A9P6DPX2"/>